<comment type="caution">
    <text evidence="1">The sequence shown here is derived from an EMBL/GenBank/DDBJ whole genome shotgun (WGS) entry which is preliminary data.</text>
</comment>
<gene>
    <name evidence="1" type="ORF">GCWU000342_00010</name>
</gene>
<evidence type="ECO:0000313" key="1">
    <source>
        <dbReference type="EMBL" id="EEP28670.1"/>
    </source>
</evidence>
<name>C4GA91_9FIRM</name>
<dbReference type="EMBL" id="ACIP02000001">
    <property type="protein sequence ID" value="EEP28670.1"/>
    <property type="molecule type" value="Genomic_DNA"/>
</dbReference>
<organism evidence="1 2">
    <name type="scientific">Shuttleworthella satelles DSM 14600</name>
    <dbReference type="NCBI Taxonomy" id="626523"/>
    <lineage>
        <taxon>Bacteria</taxon>
        <taxon>Bacillati</taxon>
        <taxon>Bacillota</taxon>
        <taxon>Clostridia</taxon>
        <taxon>Lachnospirales</taxon>
        <taxon>Lachnospiraceae</taxon>
        <taxon>Shuttleworthella</taxon>
    </lineage>
</organism>
<proteinExistence type="predicted"/>
<evidence type="ECO:0000313" key="2">
    <source>
        <dbReference type="Proteomes" id="UP000003494"/>
    </source>
</evidence>
<accession>C4GA91</accession>
<reference evidence="1" key="1">
    <citation type="submission" date="2009-04" db="EMBL/GenBank/DDBJ databases">
        <authorList>
            <person name="Weinstock G."/>
            <person name="Sodergren E."/>
            <person name="Clifton S."/>
            <person name="Fulton L."/>
            <person name="Fulton B."/>
            <person name="Courtney L."/>
            <person name="Fronick C."/>
            <person name="Harrison M."/>
            <person name="Strong C."/>
            <person name="Farmer C."/>
            <person name="Delahaunty K."/>
            <person name="Markovic C."/>
            <person name="Hall O."/>
            <person name="Minx P."/>
            <person name="Tomlinson C."/>
            <person name="Mitreva M."/>
            <person name="Nelson J."/>
            <person name="Hou S."/>
            <person name="Wollam A."/>
            <person name="Pepin K.H."/>
            <person name="Johnson M."/>
            <person name="Bhonagiri V."/>
            <person name="Nash W.E."/>
            <person name="Warren W."/>
            <person name="Chinwalla A."/>
            <person name="Mardis E.R."/>
            <person name="Wilson R.K."/>
        </authorList>
    </citation>
    <scope>NUCLEOTIDE SEQUENCE [LARGE SCALE GENOMIC DNA]</scope>
    <source>
        <strain evidence="1">DSM 14600</strain>
    </source>
</reference>
<sequence>MIALGCILQKRGWFQDSFGNDLSKLIQSATPALAVLPILVN</sequence>
<dbReference type="STRING" id="626523.GCWU000342_00010"/>
<protein>
    <submittedName>
        <fullName evidence="1">Uncharacterized protein</fullName>
    </submittedName>
</protein>
<dbReference type="HOGENOM" id="CLU_3276632_0_0_9"/>
<keyword evidence="2" id="KW-1185">Reference proteome</keyword>
<dbReference type="AlphaFoldDB" id="C4GA91"/>
<dbReference type="Proteomes" id="UP000003494">
    <property type="component" value="Unassembled WGS sequence"/>
</dbReference>